<dbReference type="RefSeq" id="WP_110815491.1">
    <property type="nucleotide sequence ID" value="NZ_QJTE01000007.1"/>
</dbReference>
<keyword evidence="1" id="KW-0479">Metal-binding</keyword>
<dbReference type="PANTHER" id="PTHR35848:SF9">
    <property type="entry name" value="SLL1358 PROTEIN"/>
    <property type="match status" value="1"/>
</dbReference>
<dbReference type="InterPro" id="IPR013096">
    <property type="entry name" value="Cupin_2"/>
</dbReference>
<dbReference type="GO" id="GO:0046872">
    <property type="term" value="F:metal ion binding"/>
    <property type="evidence" value="ECO:0007669"/>
    <property type="project" value="UniProtKB-KW"/>
</dbReference>
<evidence type="ECO:0000256" key="1">
    <source>
        <dbReference type="ARBA" id="ARBA00022723"/>
    </source>
</evidence>
<dbReference type="PANTHER" id="PTHR35848">
    <property type="entry name" value="OXALATE-BINDING PROTEIN"/>
    <property type="match status" value="1"/>
</dbReference>
<dbReference type="SUPFAM" id="SSF51182">
    <property type="entry name" value="RmlC-like cupins"/>
    <property type="match status" value="1"/>
</dbReference>
<keyword evidence="4" id="KW-1185">Reference proteome</keyword>
<dbReference type="AlphaFoldDB" id="A0A318SSB8"/>
<reference evidence="3 4" key="1">
    <citation type="submission" date="2018-06" db="EMBL/GenBank/DDBJ databases">
        <title>Genomic Encyclopedia of Type Strains, Phase III (KMG-III): the genomes of soil and plant-associated and newly described type strains.</title>
        <authorList>
            <person name="Whitman W."/>
        </authorList>
    </citation>
    <scope>NUCLEOTIDE SEQUENCE [LARGE SCALE GENOMIC DNA]</scope>
    <source>
        <strain evidence="3 4">CECT 9025</strain>
    </source>
</reference>
<protein>
    <submittedName>
        <fullName evidence="3">Putative cupin superfamily protein</fullName>
    </submittedName>
</protein>
<organism evidence="3 4">
    <name type="scientific">Pseudoroseicyclus aestuarii</name>
    <dbReference type="NCBI Taxonomy" id="1795041"/>
    <lineage>
        <taxon>Bacteria</taxon>
        <taxon>Pseudomonadati</taxon>
        <taxon>Pseudomonadota</taxon>
        <taxon>Alphaproteobacteria</taxon>
        <taxon>Rhodobacterales</taxon>
        <taxon>Paracoccaceae</taxon>
        <taxon>Pseudoroseicyclus</taxon>
    </lineage>
</organism>
<evidence type="ECO:0000313" key="4">
    <source>
        <dbReference type="Proteomes" id="UP000248311"/>
    </source>
</evidence>
<evidence type="ECO:0000313" key="3">
    <source>
        <dbReference type="EMBL" id="PYE81266.1"/>
    </source>
</evidence>
<dbReference type="Pfam" id="PF07883">
    <property type="entry name" value="Cupin_2"/>
    <property type="match status" value="1"/>
</dbReference>
<feature type="domain" description="Cupin type-2" evidence="2">
    <location>
        <begin position="47"/>
        <end position="118"/>
    </location>
</feature>
<dbReference type="CDD" id="cd02224">
    <property type="entry name" value="cupin_SPO2919-like"/>
    <property type="match status" value="1"/>
</dbReference>
<dbReference type="Gene3D" id="2.60.120.10">
    <property type="entry name" value="Jelly Rolls"/>
    <property type="match status" value="1"/>
</dbReference>
<proteinExistence type="predicted"/>
<evidence type="ECO:0000259" key="2">
    <source>
        <dbReference type="Pfam" id="PF07883"/>
    </source>
</evidence>
<dbReference type="EMBL" id="QJTE01000007">
    <property type="protein sequence ID" value="PYE81266.1"/>
    <property type="molecule type" value="Genomic_DNA"/>
</dbReference>
<sequence length="153" mass="16775">MTIIRKTEVPETEGISAYPGPYTLGRGRQFYREVSDAGGLTQFGAMVERLVPGGRSSQTHWESHEDEFLYMIEGSLTVIEGEEESLIGPGDCCVWKAGTPVGHALRNDSEADCLYLVVGSRNPENTTTYPGIDLLHPPQGYTHADGTPWTQTD</sequence>
<gene>
    <name evidence="3" type="ORF">DFP88_10756</name>
</gene>
<comment type="caution">
    <text evidence="3">The sequence shown here is derived from an EMBL/GenBank/DDBJ whole genome shotgun (WGS) entry which is preliminary data.</text>
</comment>
<dbReference type="InterPro" id="IPR014710">
    <property type="entry name" value="RmlC-like_jellyroll"/>
</dbReference>
<dbReference type="Proteomes" id="UP000248311">
    <property type="component" value="Unassembled WGS sequence"/>
</dbReference>
<name>A0A318SSB8_9RHOB</name>
<dbReference type="OrthoDB" id="5290459at2"/>
<accession>A0A318SSB8</accession>
<dbReference type="InterPro" id="IPR051610">
    <property type="entry name" value="GPI/OXD"/>
</dbReference>
<dbReference type="InterPro" id="IPR011051">
    <property type="entry name" value="RmlC_Cupin_sf"/>
</dbReference>